<evidence type="ECO:0000256" key="3">
    <source>
        <dbReference type="ARBA" id="ARBA00022448"/>
    </source>
</evidence>
<keyword evidence="7 8" id="KW-0472">Membrane</keyword>
<feature type="transmembrane region" description="Helical" evidence="8">
    <location>
        <begin position="177"/>
        <end position="198"/>
    </location>
</feature>
<evidence type="ECO:0000313" key="10">
    <source>
        <dbReference type="EMBL" id="PVY93780.1"/>
    </source>
</evidence>
<gene>
    <name evidence="10" type="ORF">C7381_10945</name>
</gene>
<evidence type="ECO:0000313" key="11">
    <source>
        <dbReference type="Proteomes" id="UP000245793"/>
    </source>
</evidence>
<evidence type="ECO:0000256" key="2">
    <source>
        <dbReference type="ARBA" id="ARBA00009843"/>
    </source>
</evidence>
<reference evidence="10 11" key="1">
    <citation type="submission" date="2018-04" db="EMBL/GenBank/DDBJ databases">
        <title>Genomic Encyclopedia of Type Strains, Phase IV (KMG-IV): sequencing the most valuable type-strain genomes for metagenomic binning, comparative biology and taxonomic classification.</title>
        <authorList>
            <person name="Goeker M."/>
        </authorList>
    </citation>
    <scope>NUCLEOTIDE SEQUENCE [LARGE SCALE GENOMIC DNA]</scope>
    <source>
        <strain evidence="10 11">DSM 20705</strain>
    </source>
</reference>
<dbReference type="RefSeq" id="WP_116480439.1">
    <property type="nucleotide sequence ID" value="NZ_QEKV01000009.1"/>
</dbReference>
<dbReference type="PANTHER" id="PTHR43568:SF1">
    <property type="entry name" value="P PROTEIN"/>
    <property type="match status" value="1"/>
</dbReference>
<dbReference type="GO" id="GO:0015105">
    <property type="term" value="F:arsenite transmembrane transporter activity"/>
    <property type="evidence" value="ECO:0007669"/>
    <property type="project" value="InterPro"/>
</dbReference>
<evidence type="ECO:0000256" key="1">
    <source>
        <dbReference type="ARBA" id="ARBA00004651"/>
    </source>
</evidence>
<keyword evidence="6 8" id="KW-1133">Transmembrane helix</keyword>
<organism evidence="10 11">
    <name type="scientific">Ezakiella coagulans</name>
    <dbReference type="NCBI Taxonomy" id="46507"/>
    <lineage>
        <taxon>Bacteria</taxon>
        <taxon>Bacillati</taxon>
        <taxon>Bacillota</taxon>
        <taxon>Tissierellia</taxon>
        <taxon>Ezakiella</taxon>
    </lineage>
</organism>
<feature type="transmembrane region" description="Helical" evidence="8">
    <location>
        <begin position="91"/>
        <end position="121"/>
    </location>
</feature>
<dbReference type="InterPro" id="IPR051475">
    <property type="entry name" value="Diverse_Ion_Transporter"/>
</dbReference>
<keyword evidence="11" id="KW-1185">Reference proteome</keyword>
<feature type="domain" description="Citrate transporter-like" evidence="9">
    <location>
        <begin position="18"/>
        <end position="350"/>
    </location>
</feature>
<evidence type="ECO:0000256" key="4">
    <source>
        <dbReference type="ARBA" id="ARBA00022475"/>
    </source>
</evidence>
<dbReference type="PRINTS" id="PR00758">
    <property type="entry name" value="ARSENICPUMP"/>
</dbReference>
<evidence type="ECO:0000256" key="8">
    <source>
        <dbReference type="SAM" id="Phobius"/>
    </source>
</evidence>
<accession>A0A2U1E1G5</accession>
<dbReference type="PANTHER" id="PTHR43568">
    <property type="entry name" value="P PROTEIN"/>
    <property type="match status" value="1"/>
</dbReference>
<feature type="transmembrane region" description="Helical" evidence="8">
    <location>
        <begin position="6"/>
        <end position="22"/>
    </location>
</feature>
<dbReference type="Proteomes" id="UP000245793">
    <property type="component" value="Unassembled WGS sequence"/>
</dbReference>
<evidence type="ECO:0000256" key="5">
    <source>
        <dbReference type="ARBA" id="ARBA00022692"/>
    </source>
</evidence>
<dbReference type="Pfam" id="PF03600">
    <property type="entry name" value="CitMHS"/>
    <property type="match status" value="1"/>
</dbReference>
<feature type="transmembrane region" description="Helical" evidence="8">
    <location>
        <begin position="50"/>
        <end position="70"/>
    </location>
</feature>
<evidence type="ECO:0000256" key="7">
    <source>
        <dbReference type="ARBA" id="ARBA00023136"/>
    </source>
</evidence>
<dbReference type="EMBL" id="QEKV01000009">
    <property type="protein sequence ID" value="PVY93780.1"/>
    <property type="molecule type" value="Genomic_DNA"/>
</dbReference>
<feature type="transmembrane region" description="Helical" evidence="8">
    <location>
        <begin position="27"/>
        <end position="44"/>
    </location>
</feature>
<keyword evidence="5 8" id="KW-0812">Transmembrane</keyword>
<protein>
    <submittedName>
        <fullName evidence="10">Putative tyrosine transporter P-protein</fullName>
    </submittedName>
</protein>
<feature type="transmembrane region" description="Helical" evidence="8">
    <location>
        <begin position="243"/>
        <end position="262"/>
    </location>
</feature>
<comment type="similarity">
    <text evidence="2">Belongs to the CitM (TC 2.A.11) transporter family.</text>
</comment>
<evidence type="ECO:0000259" key="9">
    <source>
        <dbReference type="Pfam" id="PF03600"/>
    </source>
</evidence>
<feature type="transmembrane region" description="Helical" evidence="8">
    <location>
        <begin position="282"/>
        <end position="301"/>
    </location>
</feature>
<name>A0A2U1E1G5_9FIRM</name>
<feature type="transmembrane region" description="Helical" evidence="8">
    <location>
        <begin position="219"/>
        <end position="237"/>
    </location>
</feature>
<evidence type="ECO:0000256" key="6">
    <source>
        <dbReference type="ARBA" id="ARBA00022989"/>
    </source>
</evidence>
<comment type="subcellular location">
    <subcellularLocation>
        <location evidence="1">Cell membrane</location>
        <topology evidence="1">Multi-pass membrane protein</topology>
    </subcellularLocation>
</comment>
<dbReference type="InterPro" id="IPR000802">
    <property type="entry name" value="Arsenical_pump_ArsB"/>
</dbReference>
<dbReference type="GO" id="GO:0005886">
    <property type="term" value="C:plasma membrane"/>
    <property type="evidence" value="ECO:0007669"/>
    <property type="project" value="UniProtKB-SubCell"/>
</dbReference>
<keyword evidence="4" id="KW-1003">Cell membrane</keyword>
<keyword evidence="3" id="KW-0813">Transport</keyword>
<sequence length="425" mass="46164">MDNLVIASVLFILTYIFMIKFVNHRPIVVGISALIFIILNIVPIKTVFSVIDFNVLLMIAGTMGLVSLFSDSLMPTKLADLIINSFKDIRLIIIVLSLFAGVVSAFIDNVATVLMIAPVAISLSKKLNISPVKMIIAISIASNLQGAATLVGDTSSILLGSALNMTFFDFFVYNGKIGMFFIVQISAIVSTLFIYLAVRKLKGKVDKIEVTKVKDMVPTYLLLAMLALLIVASFIPAEKKISILNGLICVSLAIVGVLYYLIRYKSTAILKTVIAEIDYNTLALLAGLFIIISGIENAGVIDEVAKLFIKLSDKPFLLYTALVWGSVLISAFVDNIPYIATMLPVLSVISTHVPFDMTVFYFGLLSGATLGGNITPIGASANIASLGILRENGYTVSNKEFMKMSVPFTLSAVFVGYVLVWFIYK</sequence>
<comment type="caution">
    <text evidence="10">The sequence shown here is derived from an EMBL/GenBank/DDBJ whole genome shotgun (WGS) entry which is preliminary data.</text>
</comment>
<dbReference type="AlphaFoldDB" id="A0A2U1E1G5"/>
<feature type="transmembrane region" description="Helical" evidence="8">
    <location>
        <begin position="370"/>
        <end position="389"/>
    </location>
</feature>
<proteinExistence type="inferred from homology"/>
<dbReference type="InterPro" id="IPR004680">
    <property type="entry name" value="Cit_transptr-like_dom"/>
</dbReference>
<feature type="transmembrane region" description="Helical" evidence="8">
    <location>
        <begin position="316"/>
        <end position="333"/>
    </location>
</feature>
<feature type="transmembrane region" description="Helical" evidence="8">
    <location>
        <begin position="401"/>
        <end position="424"/>
    </location>
</feature>